<dbReference type="Gramene" id="TraesARI7B03G04102560.1">
    <property type="protein sequence ID" value="TraesARI7B03G04102560.1"/>
    <property type="gene ID" value="TraesARI7B03G04102560"/>
</dbReference>
<evidence type="ECO:0008006" key="6">
    <source>
        <dbReference type="Google" id="ProtNLM"/>
    </source>
</evidence>
<reference evidence="4" key="2">
    <citation type="submission" date="2018-10" db="UniProtKB">
        <authorList>
            <consortium name="EnsemblPlants"/>
        </authorList>
    </citation>
    <scope>IDENTIFICATION</scope>
</reference>
<sequence>MQFELRKRGHGGAMDLKPGSKSSSFPDRIGAGREGSITSPPALSLFIHPSTMEAPDRDWSELPIDILCDVLKLLECPDLLRSAAVCSIWYKAYSTQRSISACPGHQTPCLLYCTEAAGGLKALGMYSLSEQKAYTMPFPEHPIKNWFGSSHGWLVTMDDKSDLMLLNPITGNTNVLPPVTTMEHVKPILNGGEVLEKYEVFYYDGELPRVVDEDTSIFSLEEYGHMVYLKATLSCDPSVGACIVMLIHQPYGQLSFVKVGDTRWNWLNMGINYTDCIYHDGWFYAVTHGGAIDAYNLNGPSVIQKRFLRRIIRTVSKCHIVQAEWGDVLQIIRKEILDPERPDSHTWIPEIKVYRVDFDKEKCVSITDIGDYVLFIGSSTTSCLSVKDYPDLMPNHVYFTDDDDGAHILEKDYPPKVGIYNIKNNTTVNVVHPELWMNWLPPIWLTPSLEKTGSQDNNGGGGNSIAVINNQLETTELASIN</sequence>
<evidence type="ECO:0000313" key="5">
    <source>
        <dbReference type="Proteomes" id="UP000019116"/>
    </source>
</evidence>
<dbReference type="CDD" id="cd09917">
    <property type="entry name" value="F-box_SF"/>
    <property type="match status" value="1"/>
</dbReference>
<dbReference type="InterPro" id="IPR005174">
    <property type="entry name" value="KIB1-4_b-propeller"/>
</dbReference>
<evidence type="ECO:0000259" key="2">
    <source>
        <dbReference type="Pfam" id="PF03478"/>
    </source>
</evidence>
<dbReference type="EnsemblPlants" id="TraesCS7B02G301900.1">
    <property type="protein sequence ID" value="TraesCS7B02G301900.1"/>
    <property type="gene ID" value="TraesCS7B02G301900"/>
</dbReference>
<dbReference type="SUPFAM" id="SSF81383">
    <property type="entry name" value="F-box domain"/>
    <property type="match status" value="1"/>
</dbReference>
<dbReference type="Gramene" id="TraesCLE_scaffold_002016_01G000100.1">
    <property type="protein sequence ID" value="TraesCLE_scaffold_002016_01G000100.1"/>
    <property type="gene ID" value="TraesCLE_scaffold_002016_01G000100"/>
</dbReference>
<dbReference type="PANTHER" id="PTHR44586:SF6">
    <property type="entry name" value="OS11G0579600 PROTEIN"/>
    <property type="match status" value="1"/>
</dbReference>
<evidence type="ECO:0000313" key="4">
    <source>
        <dbReference type="EnsemblPlants" id="TraesCS7B02G301900.1"/>
    </source>
</evidence>
<reference evidence="4" key="1">
    <citation type="submission" date="2018-08" db="EMBL/GenBank/DDBJ databases">
        <authorList>
            <person name="Rossello M."/>
        </authorList>
    </citation>
    <scope>NUCLEOTIDE SEQUENCE [LARGE SCALE GENOMIC DNA]</scope>
    <source>
        <strain evidence="4">cv. Chinese Spring</strain>
    </source>
</reference>
<evidence type="ECO:0000259" key="3">
    <source>
        <dbReference type="Pfam" id="PF12937"/>
    </source>
</evidence>
<feature type="region of interest" description="Disordered" evidence="1">
    <location>
        <begin position="1"/>
        <end position="36"/>
    </location>
</feature>
<dbReference type="KEGG" id="taes:123160233"/>
<dbReference type="Pfam" id="PF03478">
    <property type="entry name" value="Beta-prop_KIB1-4"/>
    <property type="match status" value="1"/>
</dbReference>
<keyword evidence="5" id="KW-1185">Reference proteome</keyword>
<dbReference type="Gramene" id="TraesCAD_scaffold_108090_01G000100.1">
    <property type="protein sequence ID" value="TraesCAD_scaffold_108090_01G000100.1"/>
    <property type="gene ID" value="TraesCAD_scaffold_108090_01G000100"/>
</dbReference>
<gene>
    <name evidence="4" type="primary">LOC123160233</name>
</gene>
<dbReference type="Proteomes" id="UP000019116">
    <property type="component" value="Chromosome 7B"/>
</dbReference>
<evidence type="ECO:0000256" key="1">
    <source>
        <dbReference type="SAM" id="MobiDB-lite"/>
    </source>
</evidence>
<name>A0A3B6SH10_WHEAT</name>
<dbReference type="OMA" id="HTWIPEI"/>
<dbReference type="AlphaFoldDB" id="A0A3B6SH10"/>
<dbReference type="OrthoDB" id="1937564at2759"/>
<dbReference type="InterPro" id="IPR001810">
    <property type="entry name" value="F-box_dom"/>
</dbReference>
<dbReference type="PANTHER" id="PTHR44586">
    <property type="entry name" value="F-BOX DOMAIN CONTAINING PROTEIN, EXPRESSED"/>
    <property type="match status" value="1"/>
</dbReference>
<dbReference type="Pfam" id="PF12937">
    <property type="entry name" value="F-box-like"/>
    <property type="match status" value="1"/>
</dbReference>
<dbReference type="GeneID" id="123160233"/>
<dbReference type="Gramene" id="TraesCS7B03G0809500.1">
    <property type="protein sequence ID" value="TraesCS7B03G0809500.1.CDS"/>
    <property type="gene ID" value="TraesCS7B03G0809500"/>
</dbReference>
<proteinExistence type="predicted"/>
<dbReference type="Gramene" id="TraesNOR7B03G04234810.1">
    <property type="protein sequence ID" value="TraesNOR7B03G04234810.1"/>
    <property type="gene ID" value="TraesNOR7B03G04234810"/>
</dbReference>
<feature type="domain" description="F-box" evidence="3">
    <location>
        <begin position="59"/>
        <end position="92"/>
    </location>
</feature>
<feature type="domain" description="KIB1-4 beta-propeller" evidence="2">
    <location>
        <begin position="125"/>
        <end position="421"/>
    </location>
</feature>
<accession>A0A3B6SH10</accession>
<dbReference type="InterPro" id="IPR036047">
    <property type="entry name" value="F-box-like_dom_sf"/>
</dbReference>
<protein>
    <recommendedName>
        <fullName evidence="6">F-box domain-containing protein</fullName>
    </recommendedName>
</protein>
<dbReference type="RefSeq" id="XP_044433980.1">
    <property type="nucleotide sequence ID" value="XM_044578045.1"/>
</dbReference>
<dbReference type="Gramene" id="TraesCS7B02G301900.1">
    <property type="protein sequence ID" value="TraesCS7B02G301900.1"/>
    <property type="gene ID" value="TraesCS7B02G301900"/>
</dbReference>
<dbReference type="Gene3D" id="1.20.1280.50">
    <property type="match status" value="1"/>
</dbReference>
<organism evidence="4">
    <name type="scientific">Triticum aestivum</name>
    <name type="common">Wheat</name>
    <dbReference type="NCBI Taxonomy" id="4565"/>
    <lineage>
        <taxon>Eukaryota</taxon>
        <taxon>Viridiplantae</taxon>
        <taxon>Streptophyta</taxon>
        <taxon>Embryophyta</taxon>
        <taxon>Tracheophyta</taxon>
        <taxon>Spermatophyta</taxon>
        <taxon>Magnoliopsida</taxon>
        <taxon>Liliopsida</taxon>
        <taxon>Poales</taxon>
        <taxon>Poaceae</taxon>
        <taxon>BOP clade</taxon>
        <taxon>Pooideae</taxon>
        <taxon>Triticodae</taxon>
        <taxon>Triticeae</taxon>
        <taxon>Triticinae</taxon>
        <taxon>Triticum</taxon>
    </lineage>
</organism>